<reference evidence="2 3" key="1">
    <citation type="submission" date="2021-05" db="EMBL/GenBank/DDBJ databases">
        <title>A Polyphasic approach of four new species of the genus Ohtaekwangia: Ohtaekwangia histidinii sp. nov., Ohtaekwangia cretensis sp. nov., Ohtaekwangia indiensis sp. nov., Ohtaekwangia reichenbachii sp. nov. from diverse environment.</title>
        <authorList>
            <person name="Octaviana S."/>
        </authorList>
    </citation>
    <scope>NUCLEOTIDE SEQUENCE [LARGE SCALE GENOMIC DNA]</scope>
    <source>
        <strain evidence="2 3">PWU4</strain>
    </source>
</reference>
<feature type="transmembrane region" description="Helical" evidence="1">
    <location>
        <begin position="70"/>
        <end position="86"/>
    </location>
</feature>
<accession>A0AAP2GKI4</accession>
<organism evidence="2 3">
    <name type="scientific">Chryseosolibacter histidini</name>
    <dbReference type="NCBI Taxonomy" id="2782349"/>
    <lineage>
        <taxon>Bacteria</taxon>
        <taxon>Pseudomonadati</taxon>
        <taxon>Bacteroidota</taxon>
        <taxon>Cytophagia</taxon>
        <taxon>Cytophagales</taxon>
        <taxon>Chryseotaleaceae</taxon>
        <taxon>Chryseosolibacter</taxon>
    </lineage>
</organism>
<dbReference type="AlphaFoldDB" id="A0AAP2GKI4"/>
<dbReference type="RefSeq" id="WP_254167231.1">
    <property type="nucleotide sequence ID" value="NZ_JAHESF010000024.1"/>
</dbReference>
<protein>
    <submittedName>
        <fullName evidence="2">Uncharacterized protein</fullName>
    </submittedName>
</protein>
<feature type="transmembrane region" description="Helical" evidence="1">
    <location>
        <begin position="37"/>
        <end position="58"/>
    </location>
</feature>
<keyword evidence="3" id="KW-1185">Reference proteome</keyword>
<evidence type="ECO:0000256" key="1">
    <source>
        <dbReference type="SAM" id="Phobius"/>
    </source>
</evidence>
<keyword evidence="1" id="KW-1133">Transmembrane helix</keyword>
<dbReference type="EMBL" id="JAHESF010000024">
    <property type="protein sequence ID" value="MBT1699351.1"/>
    <property type="molecule type" value="Genomic_DNA"/>
</dbReference>
<proteinExistence type="predicted"/>
<evidence type="ECO:0000313" key="3">
    <source>
        <dbReference type="Proteomes" id="UP001319200"/>
    </source>
</evidence>
<feature type="transmembrane region" description="Helical" evidence="1">
    <location>
        <begin position="6"/>
        <end position="25"/>
    </location>
</feature>
<keyword evidence="1" id="KW-0472">Membrane</keyword>
<name>A0AAP2GKI4_9BACT</name>
<sequence>MTPALWIGFAFLALLLLVLIAFLFIPDKLSSTQKDILHFFMSICAGFAGGFITGDVLFQLDAKLSDGFKFGISGTAGVALFLVVFFKKKVSAVRHDIDGFNFSIPQGWTFEQAVAKICEVDRSLYHIDGFTDAELSSKLKTRELHTRNALEALKRLKYFADRLPSYKVTLTDDIYTIQKI</sequence>
<keyword evidence="1" id="KW-0812">Transmembrane</keyword>
<dbReference type="Proteomes" id="UP001319200">
    <property type="component" value="Unassembled WGS sequence"/>
</dbReference>
<evidence type="ECO:0000313" key="2">
    <source>
        <dbReference type="EMBL" id="MBT1699351.1"/>
    </source>
</evidence>
<gene>
    <name evidence="2" type="ORF">KK083_20815</name>
</gene>
<comment type="caution">
    <text evidence="2">The sequence shown here is derived from an EMBL/GenBank/DDBJ whole genome shotgun (WGS) entry which is preliminary data.</text>
</comment>